<reference evidence="3" key="1">
    <citation type="submission" date="2019-07" db="EMBL/GenBank/DDBJ databases">
        <title>Shewanella sp. YLB-08 draft genomic sequence.</title>
        <authorList>
            <person name="Yu L."/>
        </authorList>
    </citation>
    <scope>NUCLEOTIDE SEQUENCE [LARGE SCALE GENOMIC DNA]</scope>
    <source>
        <strain evidence="3">JCM 20706</strain>
    </source>
</reference>
<dbReference type="Proteomes" id="UP000318126">
    <property type="component" value="Unassembled WGS sequence"/>
</dbReference>
<dbReference type="EMBL" id="VKGK01000057">
    <property type="protein sequence ID" value="TRY10642.1"/>
    <property type="molecule type" value="Genomic_DNA"/>
</dbReference>
<proteinExistence type="predicted"/>
<feature type="transmembrane region" description="Helical" evidence="1">
    <location>
        <begin position="105"/>
        <end position="122"/>
    </location>
</feature>
<sequence length="123" mass="14021">MFDDLVYEFKMHRLLKSIARQRVAIILELGAVPVIERAIKRNEETKALFLTAQIRGWVEILHENIPTGSLDAEGRMNIEQPFQSRENHWKLTDSGWAAIQRRHQVSILGLFVALAGVFLAIGT</sequence>
<evidence type="ECO:0000256" key="1">
    <source>
        <dbReference type="SAM" id="Phobius"/>
    </source>
</evidence>
<evidence type="ECO:0000313" key="3">
    <source>
        <dbReference type="Proteomes" id="UP000318126"/>
    </source>
</evidence>
<keyword evidence="1" id="KW-1133">Transmembrane helix</keyword>
<organism evidence="2 3">
    <name type="scientific">Shewanella hanedai</name>
    <name type="common">Alteromonas hanedai</name>
    <dbReference type="NCBI Taxonomy" id="25"/>
    <lineage>
        <taxon>Bacteria</taxon>
        <taxon>Pseudomonadati</taxon>
        <taxon>Pseudomonadota</taxon>
        <taxon>Gammaproteobacteria</taxon>
        <taxon>Alteromonadales</taxon>
        <taxon>Shewanellaceae</taxon>
        <taxon>Shewanella</taxon>
    </lineage>
</organism>
<dbReference type="RefSeq" id="WP_144042889.1">
    <property type="nucleotide sequence ID" value="NZ_BMPL01000011.1"/>
</dbReference>
<keyword evidence="1" id="KW-0812">Transmembrane</keyword>
<gene>
    <name evidence="2" type="ORF">FN961_25130</name>
</gene>
<dbReference type="AlphaFoldDB" id="A0A553JDV3"/>
<dbReference type="OrthoDB" id="7066347at2"/>
<evidence type="ECO:0000313" key="2">
    <source>
        <dbReference type="EMBL" id="TRY10642.1"/>
    </source>
</evidence>
<name>A0A553JDV3_SHEHA</name>
<keyword evidence="1" id="KW-0472">Membrane</keyword>
<keyword evidence="3" id="KW-1185">Reference proteome</keyword>
<protein>
    <submittedName>
        <fullName evidence="2">Uncharacterized protein</fullName>
    </submittedName>
</protein>
<accession>A0A553JDV3</accession>
<comment type="caution">
    <text evidence="2">The sequence shown here is derived from an EMBL/GenBank/DDBJ whole genome shotgun (WGS) entry which is preliminary data.</text>
</comment>